<keyword evidence="4" id="KW-1185">Reference proteome</keyword>
<dbReference type="InterPro" id="IPR045556">
    <property type="entry name" value="DUF6351"/>
</dbReference>
<dbReference type="Pfam" id="PF19878">
    <property type="entry name" value="DUF6351"/>
    <property type="match status" value="1"/>
</dbReference>
<feature type="domain" description="DUF6351" evidence="2">
    <location>
        <begin position="38"/>
        <end position="768"/>
    </location>
</feature>
<protein>
    <recommendedName>
        <fullName evidence="2">DUF6351 domain-containing protein</fullName>
    </recommendedName>
</protein>
<evidence type="ECO:0000313" key="3">
    <source>
        <dbReference type="EMBL" id="NHZ90923.1"/>
    </source>
</evidence>
<dbReference type="RefSeq" id="WP_166878071.1">
    <property type="nucleotide sequence ID" value="NZ_WHJH01000022.1"/>
</dbReference>
<feature type="signal peptide" evidence="1">
    <location>
        <begin position="1"/>
        <end position="22"/>
    </location>
</feature>
<gene>
    <name evidence="3" type="ORF">F2P45_18120</name>
</gene>
<reference evidence="3 4" key="1">
    <citation type="submission" date="2019-10" db="EMBL/GenBank/DDBJ databases">
        <title>Taxonomy of Antarctic Massilia spp.: description of Massilia rubra sp. nov., Massilia aquatica sp. nov., Massilia mucilaginosa sp. nov., Massilia frigida sp. nov. isolated from streams, lakes and regoliths.</title>
        <authorList>
            <person name="Holochova P."/>
            <person name="Sedlacek I."/>
            <person name="Kralova S."/>
            <person name="Maslanova I."/>
            <person name="Busse H.-J."/>
            <person name="Stankova E."/>
            <person name="Vrbovska V."/>
            <person name="Kovarovic V."/>
            <person name="Bartak M."/>
            <person name="Svec P."/>
            <person name="Pantucek R."/>
        </authorList>
    </citation>
    <scope>NUCLEOTIDE SEQUENCE [LARGE SCALE GENOMIC DNA]</scope>
    <source>
        <strain evidence="3 4">CCM 8733</strain>
    </source>
</reference>
<dbReference type="Proteomes" id="UP000609726">
    <property type="component" value="Unassembled WGS sequence"/>
</dbReference>
<organism evidence="3 4">
    <name type="scientific">Massilia mucilaginosa</name>
    <dbReference type="NCBI Taxonomy" id="2609282"/>
    <lineage>
        <taxon>Bacteria</taxon>
        <taxon>Pseudomonadati</taxon>
        <taxon>Pseudomonadota</taxon>
        <taxon>Betaproteobacteria</taxon>
        <taxon>Burkholderiales</taxon>
        <taxon>Oxalobacteraceae</taxon>
        <taxon>Telluria group</taxon>
        <taxon>Massilia</taxon>
    </lineage>
</organism>
<name>A0ABX0NVK3_9BURK</name>
<sequence length="774" mass="81870">MTPWNPSFARALAAALVPIVLAGCGGAVQAPDRKLSLTVLSSKPHEVSGGDARIAVSAVADASGLTFLLNGQRIDPPMVTAGTRMEGVVSGLADGANTLEVRYAGHGGRAASASLVLTNHALSGPIFSGPQQQPFVCRTHESGLGQPLVDNQDGIGHPVFDTVGGRPVGHSKACAIKTQIHYFYFTGDGFKPFDAATGYATPPADLKTITLGGASVPYVVRVEAGTINRFVYTIAMLAPSAPRPDAASGTAPGFDRASWNRKLVYWLRGGVGLGHQQGTAIWFSNGLRGSERQIVSRILAQGYAVLSSSGNEAGVHYNMRLAEETAMMTKERFIEAVGQPAFTIGIGGSGGAVQQYLFAQNRPGLLDAGIPVQSYPDMVTQTIPVADCPLLEQYFSDEVARDAASPWASWSRRALIEGSNASDTAANPVTGKPGSTECINGWQGAVPTVLNPVFKDPRYELVAKNYGYPADVFANVKWTHWNDLANIYGSGADGHAPSPVDNVGVQYGLGALAAGQIGKDEFLRINACVGSWKEPSQFVMWDAAADPFDGRNMQRSASCRDPGGVPAPRRAGDLAAMRAAYASGHVFTGQRLGIPMIDVRPYLEPSLNMHNARQAFSVRARLLDASRAAARNQVIWFAAEKADQAARAIDALAVLDRYLSDGAAPAAFADRCFDASGALIGSGPSAWDGVLNQRPKGVCSAAFPIFASPRMMAGDSIKGDIFKCKLKPVAAALRDGTYPAAAGFSADDRQWLERIFPQGVCDYRAGDQGRPARW</sequence>
<evidence type="ECO:0000313" key="4">
    <source>
        <dbReference type="Proteomes" id="UP000609726"/>
    </source>
</evidence>
<accession>A0ABX0NVK3</accession>
<keyword evidence="1" id="KW-0732">Signal</keyword>
<dbReference type="EMBL" id="WHJH01000022">
    <property type="protein sequence ID" value="NHZ90923.1"/>
    <property type="molecule type" value="Genomic_DNA"/>
</dbReference>
<comment type="caution">
    <text evidence="3">The sequence shown here is derived from an EMBL/GenBank/DDBJ whole genome shotgun (WGS) entry which is preliminary data.</text>
</comment>
<evidence type="ECO:0000256" key="1">
    <source>
        <dbReference type="SAM" id="SignalP"/>
    </source>
</evidence>
<proteinExistence type="predicted"/>
<evidence type="ECO:0000259" key="2">
    <source>
        <dbReference type="Pfam" id="PF19878"/>
    </source>
</evidence>
<feature type="chain" id="PRO_5046442750" description="DUF6351 domain-containing protein" evidence="1">
    <location>
        <begin position="23"/>
        <end position="774"/>
    </location>
</feature>